<keyword evidence="2" id="KW-0812">Transmembrane</keyword>
<dbReference type="Pfam" id="PF14610">
    <property type="entry name" value="Psg1"/>
    <property type="match status" value="1"/>
</dbReference>
<dbReference type="Proteomes" id="UP000800097">
    <property type="component" value="Unassembled WGS sequence"/>
</dbReference>
<organism evidence="4 5">
    <name type="scientific">Westerdykella ornata</name>
    <dbReference type="NCBI Taxonomy" id="318751"/>
    <lineage>
        <taxon>Eukaryota</taxon>
        <taxon>Fungi</taxon>
        <taxon>Dikarya</taxon>
        <taxon>Ascomycota</taxon>
        <taxon>Pezizomycotina</taxon>
        <taxon>Dothideomycetes</taxon>
        <taxon>Pleosporomycetidae</taxon>
        <taxon>Pleosporales</taxon>
        <taxon>Sporormiaceae</taxon>
        <taxon>Westerdykella</taxon>
    </lineage>
</organism>
<evidence type="ECO:0008006" key="6">
    <source>
        <dbReference type="Google" id="ProtNLM"/>
    </source>
</evidence>
<feature type="compositionally biased region" description="Basic and acidic residues" evidence="1">
    <location>
        <begin position="301"/>
        <end position="311"/>
    </location>
</feature>
<evidence type="ECO:0000256" key="2">
    <source>
        <dbReference type="SAM" id="Phobius"/>
    </source>
</evidence>
<evidence type="ECO:0000313" key="4">
    <source>
        <dbReference type="EMBL" id="KAF2272857.1"/>
    </source>
</evidence>
<evidence type="ECO:0000256" key="3">
    <source>
        <dbReference type="SAM" id="SignalP"/>
    </source>
</evidence>
<feature type="compositionally biased region" description="Basic and acidic residues" evidence="1">
    <location>
        <begin position="333"/>
        <end position="345"/>
    </location>
</feature>
<reference evidence="4" key="1">
    <citation type="journal article" date="2020" name="Stud. Mycol.">
        <title>101 Dothideomycetes genomes: a test case for predicting lifestyles and emergence of pathogens.</title>
        <authorList>
            <person name="Haridas S."/>
            <person name="Albert R."/>
            <person name="Binder M."/>
            <person name="Bloem J."/>
            <person name="Labutti K."/>
            <person name="Salamov A."/>
            <person name="Andreopoulos B."/>
            <person name="Baker S."/>
            <person name="Barry K."/>
            <person name="Bills G."/>
            <person name="Bluhm B."/>
            <person name="Cannon C."/>
            <person name="Castanera R."/>
            <person name="Culley D."/>
            <person name="Daum C."/>
            <person name="Ezra D."/>
            <person name="Gonzalez J."/>
            <person name="Henrissat B."/>
            <person name="Kuo A."/>
            <person name="Liang C."/>
            <person name="Lipzen A."/>
            <person name="Lutzoni F."/>
            <person name="Magnuson J."/>
            <person name="Mondo S."/>
            <person name="Nolan M."/>
            <person name="Ohm R."/>
            <person name="Pangilinan J."/>
            <person name="Park H.-J."/>
            <person name="Ramirez L."/>
            <person name="Alfaro M."/>
            <person name="Sun H."/>
            <person name="Tritt A."/>
            <person name="Yoshinaga Y."/>
            <person name="Zwiers L.-H."/>
            <person name="Turgeon B."/>
            <person name="Goodwin S."/>
            <person name="Spatafora J."/>
            <person name="Crous P."/>
            <person name="Grigoriev I."/>
        </authorList>
    </citation>
    <scope>NUCLEOTIDE SEQUENCE</scope>
    <source>
        <strain evidence="4">CBS 379.55</strain>
    </source>
</reference>
<feature type="chain" id="PRO_5025608889" description="Mid2 domain-containing protein" evidence="3">
    <location>
        <begin position="22"/>
        <end position="345"/>
    </location>
</feature>
<evidence type="ECO:0000313" key="5">
    <source>
        <dbReference type="Proteomes" id="UP000800097"/>
    </source>
</evidence>
<protein>
    <recommendedName>
        <fullName evidence="6">Mid2 domain-containing protein</fullName>
    </recommendedName>
</protein>
<dbReference type="EMBL" id="ML986516">
    <property type="protein sequence ID" value="KAF2272857.1"/>
    <property type="molecule type" value="Genomic_DNA"/>
</dbReference>
<sequence length="345" mass="37463">MRSTVFSALLTASHVLLGVSAGPLVERQNGAGTTSSPTPLPTVGLIVSTLSNGEETTVEFFAPPQTDTTSASTTATDAETTPSSTNDAAKSTLTYTPTGLPQPGTQFPRCEKPSTGPFCAPKNEATLYVGKTYYATWDSDQFPLNSTIVVKVQFSNDSSQQVWSSEKTKNSWGYVAVTTEKEWLQGYAMFNLTFSAVMVDEDSGNRKAQSFDGPLITLQNEPPRHLPPPEKNKLHKEGLLIGLPVGLGFVLLVVIGLYIGMRKHRIIGLGNIMGRRNRGYGTHKSRRQRLGLGKKGAIHLEDREVPAHRPGDSLGSLVSNDDDIRPAPRGNNHFRDEIARQKTGR</sequence>
<dbReference type="InterPro" id="IPR028000">
    <property type="entry name" value="Pma1"/>
</dbReference>
<evidence type="ECO:0000256" key="1">
    <source>
        <dbReference type="SAM" id="MobiDB-lite"/>
    </source>
</evidence>
<dbReference type="OrthoDB" id="4084551at2759"/>
<accession>A0A6A6J9A8</accession>
<feature type="transmembrane region" description="Helical" evidence="2">
    <location>
        <begin position="238"/>
        <end position="259"/>
    </location>
</feature>
<dbReference type="AlphaFoldDB" id="A0A6A6J9A8"/>
<proteinExistence type="predicted"/>
<gene>
    <name evidence="4" type="ORF">EI97DRAFT_198068</name>
</gene>
<dbReference type="GeneID" id="54546835"/>
<feature type="signal peptide" evidence="3">
    <location>
        <begin position="1"/>
        <end position="21"/>
    </location>
</feature>
<name>A0A6A6J9A8_WESOR</name>
<keyword evidence="2" id="KW-1133">Transmembrane helix</keyword>
<feature type="compositionally biased region" description="Low complexity" evidence="1">
    <location>
        <begin position="62"/>
        <end position="85"/>
    </location>
</feature>
<keyword evidence="5" id="KW-1185">Reference proteome</keyword>
<feature type="region of interest" description="Disordered" evidence="1">
    <location>
        <begin position="301"/>
        <end position="345"/>
    </location>
</feature>
<feature type="compositionally biased region" description="Polar residues" evidence="1">
    <location>
        <begin position="86"/>
        <end position="105"/>
    </location>
</feature>
<keyword evidence="3" id="KW-0732">Signal</keyword>
<feature type="region of interest" description="Disordered" evidence="1">
    <location>
        <begin position="61"/>
        <end position="111"/>
    </location>
</feature>
<keyword evidence="2" id="KW-0472">Membrane</keyword>
<dbReference type="RefSeq" id="XP_033650396.1">
    <property type="nucleotide sequence ID" value="XM_033793660.1"/>
</dbReference>